<dbReference type="UniPathway" id="UPA00299"/>
<name>A0A2D2LTW7_FAUOS</name>
<organism evidence="5 6">
    <name type="scientific">Faucicola osloensis</name>
    <name type="common">Moraxella osloensis</name>
    <dbReference type="NCBI Taxonomy" id="34062"/>
    <lineage>
        <taxon>Bacteria</taxon>
        <taxon>Pseudomonadati</taxon>
        <taxon>Pseudomonadota</taxon>
        <taxon>Gammaproteobacteria</taxon>
        <taxon>Moraxellales</taxon>
        <taxon>Moraxellaceae</taxon>
        <taxon>Faucicola</taxon>
    </lineage>
</organism>
<dbReference type="EC" id="3.1.3.12" evidence="4"/>
<comment type="catalytic activity">
    <reaction evidence="4">
        <text>alpha,alpha-trehalose 6-phosphate + H2O = alpha,alpha-trehalose + phosphate</text>
        <dbReference type="Rhea" id="RHEA:23420"/>
        <dbReference type="ChEBI" id="CHEBI:15377"/>
        <dbReference type="ChEBI" id="CHEBI:16551"/>
        <dbReference type="ChEBI" id="CHEBI:43474"/>
        <dbReference type="ChEBI" id="CHEBI:58429"/>
        <dbReference type="EC" id="3.1.3.12"/>
    </reaction>
</comment>
<dbReference type="InterPro" id="IPR006379">
    <property type="entry name" value="HAD-SF_hydro_IIB"/>
</dbReference>
<accession>A0A2D2LTW7</accession>
<dbReference type="NCBIfam" id="TIGR00685">
    <property type="entry name" value="T6PP"/>
    <property type="match status" value="1"/>
</dbReference>
<dbReference type="GO" id="GO:0004805">
    <property type="term" value="F:trehalose-phosphatase activity"/>
    <property type="evidence" value="ECO:0007669"/>
    <property type="project" value="UniProtKB-EC"/>
</dbReference>
<dbReference type="PANTHER" id="PTHR43768">
    <property type="entry name" value="TREHALOSE 6-PHOSPHATE PHOSPHATASE"/>
    <property type="match status" value="1"/>
</dbReference>
<gene>
    <name evidence="5" type="primary">otsB</name>
    <name evidence="5" type="ORF">NP7_03890</name>
</gene>
<comment type="similarity">
    <text evidence="2 4">Belongs to the trehalose phosphatase family.</text>
</comment>
<dbReference type="Proteomes" id="UP000229340">
    <property type="component" value="Chromosome"/>
</dbReference>
<protein>
    <recommendedName>
        <fullName evidence="4">Trehalose 6-phosphate phosphatase</fullName>
        <ecNumber evidence="4">3.1.3.12</ecNumber>
    </recommendedName>
</protein>
<evidence type="ECO:0000256" key="1">
    <source>
        <dbReference type="ARBA" id="ARBA00005199"/>
    </source>
</evidence>
<evidence type="ECO:0000256" key="4">
    <source>
        <dbReference type="RuleBase" id="RU361117"/>
    </source>
</evidence>
<dbReference type="RefSeq" id="WP_100269774.1">
    <property type="nucleotide sequence ID" value="NZ_CP024443.1"/>
</dbReference>
<reference evidence="6" key="1">
    <citation type="submission" date="2017-11" db="EMBL/GenBank/DDBJ databases">
        <title>Complete genome sequence of Moraxella osloensis NP7 isolated from human skin.</title>
        <authorList>
            <person name="Lee K."/>
            <person name="Lim J.Y."/>
            <person name="Hwang I."/>
        </authorList>
    </citation>
    <scope>NUCLEOTIDE SEQUENCE [LARGE SCALE GENOMIC DNA]</scope>
    <source>
        <strain evidence="6">NP7</strain>
    </source>
</reference>
<dbReference type="GO" id="GO:0005992">
    <property type="term" value="P:trehalose biosynthetic process"/>
    <property type="evidence" value="ECO:0007669"/>
    <property type="project" value="UniProtKB-UniPathway"/>
</dbReference>
<keyword evidence="4" id="KW-0460">Magnesium</keyword>
<dbReference type="AlphaFoldDB" id="A0A2D2LTW7"/>
<sequence length="277" mass="30223">MSVNQLDTMIKHSITSPSQLLANSLAKVVQGVSGLLLLLDIDGTLSEFHPDPQQSFISHDNLAILAQLQNHIPIWLVTGRSVADARRLTAPLKLPVIGSHGLQCDTLIDSYSLVDIDLAQLQQLNQSVINATGNHPHWRIEQKPFGVALHFREHPELADSALTIMQAIGHDFNDWQLKAGKYVYELLPQGVDKGSAINHVLNHYHPHCRPIFIGDDVTDEAGFIAVQSYGDTSNKKGGDIKGIGVKVGCEPTHAHYYVSDVSAVTALLQGLLTLCQS</sequence>
<evidence type="ECO:0000313" key="6">
    <source>
        <dbReference type="Proteomes" id="UP000229340"/>
    </source>
</evidence>
<dbReference type="Pfam" id="PF02358">
    <property type="entry name" value="Trehalose_PPase"/>
    <property type="match status" value="1"/>
</dbReference>
<dbReference type="Gene3D" id="3.40.50.1000">
    <property type="entry name" value="HAD superfamily/HAD-like"/>
    <property type="match status" value="1"/>
</dbReference>
<dbReference type="NCBIfam" id="TIGR01484">
    <property type="entry name" value="HAD-SF-IIB"/>
    <property type="match status" value="1"/>
</dbReference>
<dbReference type="EMBL" id="CP024443">
    <property type="protein sequence ID" value="ATR78471.1"/>
    <property type="molecule type" value="Genomic_DNA"/>
</dbReference>
<keyword evidence="4" id="KW-0479">Metal-binding</keyword>
<comment type="cofactor">
    <cofactor evidence="4">
        <name>Mg(2+)</name>
        <dbReference type="ChEBI" id="CHEBI:18420"/>
    </cofactor>
</comment>
<dbReference type="STRING" id="34062.AXE82_10795"/>
<comment type="pathway">
    <text evidence="1 4">Glycan biosynthesis; trehalose biosynthesis.</text>
</comment>
<keyword evidence="3 4" id="KW-0378">Hydrolase</keyword>
<dbReference type="InterPro" id="IPR044651">
    <property type="entry name" value="OTSB-like"/>
</dbReference>
<evidence type="ECO:0000256" key="3">
    <source>
        <dbReference type="ARBA" id="ARBA00022801"/>
    </source>
</evidence>
<evidence type="ECO:0000313" key="5">
    <source>
        <dbReference type="EMBL" id="ATR78471.1"/>
    </source>
</evidence>
<dbReference type="Gene3D" id="3.30.70.1020">
    <property type="entry name" value="Trehalose-6-phosphate phosphatase related protein, domain 2"/>
    <property type="match status" value="1"/>
</dbReference>
<dbReference type="SUPFAM" id="SSF56784">
    <property type="entry name" value="HAD-like"/>
    <property type="match status" value="1"/>
</dbReference>
<dbReference type="InterPro" id="IPR036412">
    <property type="entry name" value="HAD-like_sf"/>
</dbReference>
<comment type="function">
    <text evidence="4">Removes the phosphate from trehalose 6-phosphate to produce free trehalose.</text>
</comment>
<dbReference type="GO" id="GO:0000287">
    <property type="term" value="F:magnesium ion binding"/>
    <property type="evidence" value="ECO:0007669"/>
    <property type="project" value="UniProtKB-ARBA"/>
</dbReference>
<dbReference type="PANTHER" id="PTHR43768:SF3">
    <property type="entry name" value="TREHALOSE 6-PHOSPHATE PHOSPHATASE"/>
    <property type="match status" value="1"/>
</dbReference>
<dbReference type="InterPro" id="IPR003337">
    <property type="entry name" value="Trehalose_PPase"/>
</dbReference>
<dbReference type="InterPro" id="IPR023214">
    <property type="entry name" value="HAD_sf"/>
</dbReference>
<proteinExistence type="inferred from homology"/>
<evidence type="ECO:0000256" key="2">
    <source>
        <dbReference type="ARBA" id="ARBA00008770"/>
    </source>
</evidence>